<dbReference type="InterPro" id="IPR036910">
    <property type="entry name" value="HMG_box_dom_sf"/>
</dbReference>
<evidence type="ECO:0000259" key="4">
    <source>
        <dbReference type="PROSITE" id="PS50118"/>
    </source>
</evidence>
<dbReference type="GO" id="GO:0005634">
    <property type="term" value="C:nucleus"/>
    <property type="evidence" value="ECO:0007669"/>
    <property type="project" value="UniProtKB-UniRule"/>
</dbReference>
<organism evidence="5 6">
    <name type="scientific">Penicillium cosmopolitanum</name>
    <dbReference type="NCBI Taxonomy" id="1131564"/>
    <lineage>
        <taxon>Eukaryota</taxon>
        <taxon>Fungi</taxon>
        <taxon>Dikarya</taxon>
        <taxon>Ascomycota</taxon>
        <taxon>Pezizomycotina</taxon>
        <taxon>Eurotiomycetes</taxon>
        <taxon>Eurotiomycetidae</taxon>
        <taxon>Eurotiales</taxon>
        <taxon>Aspergillaceae</taxon>
        <taxon>Penicillium</taxon>
    </lineage>
</organism>
<gene>
    <name evidence="5" type="ORF">N7509_003439</name>
</gene>
<dbReference type="RefSeq" id="XP_056490810.1">
    <property type="nucleotide sequence ID" value="XM_056628076.1"/>
</dbReference>
<dbReference type="SUPFAM" id="SSF47095">
    <property type="entry name" value="HMG-box"/>
    <property type="match status" value="1"/>
</dbReference>
<reference evidence="5" key="2">
    <citation type="journal article" date="2023" name="IMA Fungus">
        <title>Comparative genomic study of the Penicillium genus elucidates a diverse pangenome and 15 lateral gene transfer events.</title>
        <authorList>
            <person name="Petersen C."/>
            <person name="Sorensen T."/>
            <person name="Nielsen M.R."/>
            <person name="Sondergaard T.E."/>
            <person name="Sorensen J.L."/>
            <person name="Fitzpatrick D.A."/>
            <person name="Frisvad J.C."/>
            <person name="Nielsen K.L."/>
        </authorList>
    </citation>
    <scope>NUCLEOTIDE SEQUENCE</scope>
    <source>
        <strain evidence="5">IBT 29677</strain>
    </source>
</reference>
<dbReference type="PANTHER" id="PTHR48112:SF5">
    <property type="entry name" value="BOX PROTEIN, PUTATIVE (AFU_ORTHOLOGUE AFUA_1G04550)-RELATED"/>
    <property type="match status" value="1"/>
</dbReference>
<dbReference type="Gene3D" id="1.10.30.10">
    <property type="entry name" value="High mobility group box domain"/>
    <property type="match status" value="1"/>
</dbReference>
<dbReference type="Pfam" id="PF00505">
    <property type="entry name" value="HMG_box"/>
    <property type="match status" value="1"/>
</dbReference>
<feature type="region of interest" description="Disordered" evidence="3">
    <location>
        <begin position="168"/>
        <end position="277"/>
    </location>
</feature>
<feature type="domain" description="HMG box" evidence="4">
    <location>
        <begin position="96"/>
        <end position="165"/>
    </location>
</feature>
<sequence length="277" mass="30238">MPSDATVAVNVNELRNTKDAVLLRLMGLQTYIADLSKAYIEHANSVINGESAAINLPAVPTHLTGQLEGGLHAQSPGVKSEAPKKRKRAPVDPNAPKRALTPYFLYMQHNRSKIANDLGDNARPKEVADEGTHRWQNMPDEEKEVYKQMYAENYETYKKDMASYKATKAADNDPAANQLQQDFAGAENSRETDDSSSSESEEESSPSPPQPPKAKTPPKTSKRRKSESKKEVVESPAVKQTSPVKKRGKAAAAAEPASVKATPATNSRKGKKRKSEA</sequence>
<feature type="region of interest" description="Disordered" evidence="3">
    <location>
        <begin position="115"/>
        <end position="140"/>
    </location>
</feature>
<keyword evidence="2" id="KW-0539">Nucleus</keyword>
<name>A0A9W9W598_9EURO</name>
<dbReference type="GeneID" id="81367056"/>
<feature type="DNA-binding region" description="HMG box" evidence="2">
    <location>
        <begin position="96"/>
        <end position="165"/>
    </location>
</feature>
<feature type="region of interest" description="Disordered" evidence="3">
    <location>
        <begin position="67"/>
        <end position="97"/>
    </location>
</feature>
<evidence type="ECO:0000313" key="5">
    <source>
        <dbReference type="EMBL" id="KAJ5403568.1"/>
    </source>
</evidence>
<dbReference type="Proteomes" id="UP001147747">
    <property type="component" value="Unassembled WGS sequence"/>
</dbReference>
<dbReference type="InterPro" id="IPR009071">
    <property type="entry name" value="HMG_box_dom"/>
</dbReference>
<keyword evidence="1 2" id="KW-0238">DNA-binding</keyword>
<feature type="compositionally biased region" description="Basic residues" evidence="3">
    <location>
        <begin position="268"/>
        <end position="277"/>
    </location>
</feature>
<evidence type="ECO:0000256" key="1">
    <source>
        <dbReference type="ARBA" id="ARBA00023125"/>
    </source>
</evidence>
<feature type="compositionally biased region" description="Low complexity" evidence="3">
    <location>
        <begin position="250"/>
        <end position="264"/>
    </location>
</feature>
<dbReference type="PROSITE" id="PS50118">
    <property type="entry name" value="HMG_BOX_2"/>
    <property type="match status" value="1"/>
</dbReference>
<dbReference type="InterPro" id="IPR050342">
    <property type="entry name" value="HMGB"/>
</dbReference>
<feature type="compositionally biased region" description="Pro residues" evidence="3">
    <location>
        <begin position="206"/>
        <end position="215"/>
    </location>
</feature>
<dbReference type="GO" id="GO:0003677">
    <property type="term" value="F:DNA binding"/>
    <property type="evidence" value="ECO:0007669"/>
    <property type="project" value="UniProtKB-UniRule"/>
</dbReference>
<evidence type="ECO:0000313" key="6">
    <source>
        <dbReference type="Proteomes" id="UP001147747"/>
    </source>
</evidence>
<evidence type="ECO:0000256" key="2">
    <source>
        <dbReference type="PROSITE-ProRule" id="PRU00267"/>
    </source>
</evidence>
<reference evidence="5" key="1">
    <citation type="submission" date="2022-12" db="EMBL/GenBank/DDBJ databases">
        <authorList>
            <person name="Petersen C."/>
        </authorList>
    </citation>
    <scope>NUCLEOTIDE SEQUENCE</scope>
    <source>
        <strain evidence="5">IBT 29677</strain>
    </source>
</reference>
<evidence type="ECO:0000256" key="3">
    <source>
        <dbReference type="SAM" id="MobiDB-lite"/>
    </source>
</evidence>
<dbReference type="EMBL" id="JAPZBU010000005">
    <property type="protein sequence ID" value="KAJ5403568.1"/>
    <property type="molecule type" value="Genomic_DNA"/>
</dbReference>
<comment type="caution">
    <text evidence="5">The sequence shown here is derived from an EMBL/GenBank/DDBJ whole genome shotgun (WGS) entry which is preliminary data.</text>
</comment>
<accession>A0A9W9W598</accession>
<dbReference type="SMART" id="SM00398">
    <property type="entry name" value="HMG"/>
    <property type="match status" value="1"/>
</dbReference>
<dbReference type="PANTHER" id="PTHR48112">
    <property type="entry name" value="HIGH MOBILITY GROUP PROTEIN DSP1"/>
    <property type="match status" value="1"/>
</dbReference>
<proteinExistence type="predicted"/>
<protein>
    <recommendedName>
        <fullName evidence="4">HMG box domain-containing protein</fullName>
    </recommendedName>
</protein>
<feature type="compositionally biased region" description="Basic and acidic residues" evidence="3">
    <location>
        <begin position="120"/>
        <end position="133"/>
    </location>
</feature>
<keyword evidence="6" id="KW-1185">Reference proteome</keyword>
<feature type="compositionally biased region" description="Acidic residues" evidence="3">
    <location>
        <begin position="194"/>
        <end position="204"/>
    </location>
</feature>
<dbReference type="AlphaFoldDB" id="A0A9W9W598"/>
<dbReference type="OrthoDB" id="5550281at2759"/>